<evidence type="ECO:0000256" key="2">
    <source>
        <dbReference type="ARBA" id="ARBA00022552"/>
    </source>
</evidence>
<reference evidence="8" key="1">
    <citation type="submission" date="2020-10" db="EMBL/GenBank/DDBJ databases">
        <authorList>
            <person name="Gilroy R."/>
        </authorList>
    </citation>
    <scope>NUCLEOTIDE SEQUENCE</scope>
    <source>
        <strain evidence="8">ChiW25-3613</strain>
    </source>
</reference>
<proteinExistence type="inferred from homology"/>
<keyword evidence="5 7" id="KW-0949">S-adenosyl-L-methionine</keyword>
<dbReference type="PIRSF" id="PIRSF004505">
    <property type="entry name" value="MT_bac"/>
    <property type="match status" value="1"/>
</dbReference>
<dbReference type="InterPro" id="IPR003742">
    <property type="entry name" value="RlmH-like"/>
</dbReference>
<feature type="binding site" evidence="7">
    <location>
        <position position="94"/>
    </location>
    <ligand>
        <name>S-adenosyl-L-methionine</name>
        <dbReference type="ChEBI" id="CHEBI:59789"/>
    </ligand>
</feature>
<dbReference type="SUPFAM" id="SSF75217">
    <property type="entry name" value="alpha/beta knot"/>
    <property type="match status" value="1"/>
</dbReference>
<keyword evidence="3 7" id="KW-0489">Methyltransferase</keyword>
<dbReference type="Gene3D" id="3.40.1280.10">
    <property type="match status" value="1"/>
</dbReference>
<evidence type="ECO:0000256" key="1">
    <source>
        <dbReference type="ARBA" id="ARBA00022490"/>
    </source>
</evidence>
<evidence type="ECO:0000256" key="6">
    <source>
        <dbReference type="ARBA" id="ARBA00038303"/>
    </source>
</evidence>
<organism evidence="8 9">
    <name type="scientific">Candidatus Coproplasma stercoripullorum</name>
    <dbReference type="NCBI Taxonomy" id="2840751"/>
    <lineage>
        <taxon>Bacteria</taxon>
        <taxon>Bacillati</taxon>
        <taxon>Bacillota</taxon>
        <taxon>Clostridia</taxon>
        <taxon>Eubacteriales</taxon>
        <taxon>Candidatus Coproplasma</taxon>
    </lineage>
</organism>
<evidence type="ECO:0000256" key="3">
    <source>
        <dbReference type="ARBA" id="ARBA00022603"/>
    </source>
</evidence>
<comment type="function">
    <text evidence="7">Specifically methylates the pseudouridine at position 1915 (m3Psi1915) in 23S rRNA.</text>
</comment>
<comment type="subunit">
    <text evidence="7">Homodimer.</text>
</comment>
<dbReference type="PANTHER" id="PTHR33603:SF1">
    <property type="entry name" value="RIBOSOMAL RNA LARGE SUBUNIT METHYLTRANSFERASE H"/>
    <property type="match status" value="1"/>
</dbReference>
<dbReference type="InterPro" id="IPR029026">
    <property type="entry name" value="tRNA_m1G_MTases_N"/>
</dbReference>
<dbReference type="Proteomes" id="UP000824179">
    <property type="component" value="Unassembled WGS sequence"/>
</dbReference>
<comment type="catalytic activity">
    <reaction evidence="7">
        <text>pseudouridine(1915) in 23S rRNA + S-adenosyl-L-methionine = N(3)-methylpseudouridine(1915) in 23S rRNA + S-adenosyl-L-homocysteine + H(+)</text>
        <dbReference type="Rhea" id="RHEA:42752"/>
        <dbReference type="Rhea" id="RHEA-COMP:10221"/>
        <dbReference type="Rhea" id="RHEA-COMP:10222"/>
        <dbReference type="ChEBI" id="CHEBI:15378"/>
        <dbReference type="ChEBI" id="CHEBI:57856"/>
        <dbReference type="ChEBI" id="CHEBI:59789"/>
        <dbReference type="ChEBI" id="CHEBI:65314"/>
        <dbReference type="ChEBI" id="CHEBI:74486"/>
        <dbReference type="EC" id="2.1.1.177"/>
    </reaction>
</comment>
<keyword evidence="2 7" id="KW-0698">rRNA processing</keyword>
<evidence type="ECO:0000256" key="7">
    <source>
        <dbReference type="HAMAP-Rule" id="MF_00658"/>
    </source>
</evidence>
<dbReference type="HAMAP" id="MF_00658">
    <property type="entry name" value="23SrRNA_methyltr_H"/>
    <property type="match status" value="1"/>
</dbReference>
<name>A0A9D1AHD0_9FIRM</name>
<comment type="subcellular location">
    <subcellularLocation>
        <location evidence="7">Cytoplasm</location>
    </subcellularLocation>
</comment>
<sequence>MQKVNIVCVGKIKESFYREAVAEYSKRLSRFVNFEIREIAEGKNLEEEAEGILRAARGYVIALCIEGKKFSSEALAAELKKQYDRGTEVTFIIGSSCGLSDKVKQAANLKLSFSDMTFPHQLMRVVLCEQIYRGYMINSGSEYHK</sequence>
<evidence type="ECO:0000256" key="4">
    <source>
        <dbReference type="ARBA" id="ARBA00022679"/>
    </source>
</evidence>
<protein>
    <recommendedName>
        <fullName evidence="7">Ribosomal RNA large subunit methyltransferase H</fullName>
        <ecNumber evidence="7">2.1.1.177</ecNumber>
    </recommendedName>
    <alternativeName>
        <fullName evidence="7">23S rRNA (pseudouridine1915-N3)-methyltransferase</fullName>
    </alternativeName>
    <alternativeName>
        <fullName evidence="7">23S rRNA m3Psi1915 methyltransferase</fullName>
    </alternativeName>
    <alternativeName>
        <fullName evidence="7">rRNA (pseudouridine-N3-)-methyltransferase RlmH</fullName>
    </alternativeName>
</protein>
<dbReference type="CDD" id="cd18081">
    <property type="entry name" value="RlmH-like"/>
    <property type="match status" value="1"/>
</dbReference>
<accession>A0A9D1AHD0</accession>
<feature type="binding site" evidence="7">
    <location>
        <position position="63"/>
    </location>
    <ligand>
        <name>S-adenosyl-L-methionine</name>
        <dbReference type="ChEBI" id="CHEBI:59789"/>
    </ligand>
</feature>
<feature type="binding site" evidence="7">
    <location>
        <begin position="113"/>
        <end position="118"/>
    </location>
    <ligand>
        <name>S-adenosyl-L-methionine</name>
        <dbReference type="ChEBI" id="CHEBI:59789"/>
    </ligand>
</feature>
<keyword evidence="1 7" id="KW-0963">Cytoplasm</keyword>
<keyword evidence="4 7" id="KW-0808">Transferase</keyword>
<dbReference type="InterPro" id="IPR029028">
    <property type="entry name" value="Alpha/beta_knot_MTases"/>
</dbReference>
<dbReference type="GO" id="GO:0070038">
    <property type="term" value="F:rRNA (pseudouridine-N3-)-methyltransferase activity"/>
    <property type="evidence" value="ECO:0007669"/>
    <property type="project" value="UniProtKB-UniRule"/>
</dbReference>
<comment type="similarity">
    <text evidence="6 7">Belongs to the RNA methyltransferase RlmH family.</text>
</comment>
<reference evidence="8" key="2">
    <citation type="journal article" date="2021" name="PeerJ">
        <title>Extensive microbial diversity within the chicken gut microbiome revealed by metagenomics and culture.</title>
        <authorList>
            <person name="Gilroy R."/>
            <person name="Ravi A."/>
            <person name="Getino M."/>
            <person name="Pursley I."/>
            <person name="Horton D.L."/>
            <person name="Alikhan N.F."/>
            <person name="Baker D."/>
            <person name="Gharbi K."/>
            <person name="Hall N."/>
            <person name="Watson M."/>
            <person name="Adriaenssens E.M."/>
            <person name="Foster-Nyarko E."/>
            <person name="Jarju S."/>
            <person name="Secka A."/>
            <person name="Antonio M."/>
            <person name="Oren A."/>
            <person name="Chaudhuri R.R."/>
            <person name="La Ragione R."/>
            <person name="Hildebrand F."/>
            <person name="Pallen M.J."/>
        </authorList>
    </citation>
    <scope>NUCLEOTIDE SEQUENCE</scope>
    <source>
        <strain evidence="8">ChiW25-3613</strain>
    </source>
</reference>
<dbReference type="EC" id="2.1.1.177" evidence="7"/>
<dbReference type="GO" id="GO:0005737">
    <property type="term" value="C:cytoplasm"/>
    <property type="evidence" value="ECO:0007669"/>
    <property type="project" value="UniProtKB-SubCell"/>
</dbReference>
<evidence type="ECO:0000313" key="9">
    <source>
        <dbReference type="Proteomes" id="UP000824179"/>
    </source>
</evidence>
<comment type="caution">
    <text evidence="8">The sequence shown here is derived from an EMBL/GenBank/DDBJ whole genome shotgun (WGS) entry which is preliminary data.</text>
</comment>
<evidence type="ECO:0000313" key="8">
    <source>
        <dbReference type="EMBL" id="HIR40024.1"/>
    </source>
</evidence>
<dbReference type="Pfam" id="PF02590">
    <property type="entry name" value="SPOUT_MTase"/>
    <property type="match status" value="1"/>
</dbReference>
<gene>
    <name evidence="7" type="primary">rlmH</name>
    <name evidence="8" type="ORF">IAB90_06565</name>
</gene>
<dbReference type="EMBL" id="DVHB01000113">
    <property type="protein sequence ID" value="HIR40024.1"/>
    <property type="molecule type" value="Genomic_DNA"/>
</dbReference>
<dbReference type="AlphaFoldDB" id="A0A9D1AHD0"/>
<dbReference type="PANTHER" id="PTHR33603">
    <property type="entry name" value="METHYLTRANSFERASE"/>
    <property type="match status" value="1"/>
</dbReference>
<evidence type="ECO:0000256" key="5">
    <source>
        <dbReference type="ARBA" id="ARBA00022691"/>
    </source>
</evidence>